<evidence type="ECO:0000256" key="1">
    <source>
        <dbReference type="ARBA" id="ARBA00008866"/>
    </source>
</evidence>
<dbReference type="InterPro" id="IPR000504">
    <property type="entry name" value="RRM_dom"/>
</dbReference>
<proteinExistence type="inferred from homology"/>
<dbReference type="GO" id="GO:0008380">
    <property type="term" value="P:RNA splicing"/>
    <property type="evidence" value="ECO:0007669"/>
    <property type="project" value="UniProtKB-KW"/>
</dbReference>
<dbReference type="AlphaFoldDB" id="A0A6S7FM98"/>
<dbReference type="Gene3D" id="3.30.70.330">
    <property type="match status" value="3"/>
</dbReference>
<dbReference type="GO" id="GO:0003723">
    <property type="term" value="F:RNA binding"/>
    <property type="evidence" value="ECO:0007669"/>
    <property type="project" value="UniProtKB-UniRule"/>
</dbReference>
<protein>
    <submittedName>
        <fullName evidence="6">Epithelial splicing regulatory 2-like isoform X1</fullName>
    </submittedName>
</protein>
<evidence type="ECO:0000256" key="4">
    <source>
        <dbReference type="ARBA" id="ARBA00022884"/>
    </source>
</evidence>
<dbReference type="GO" id="GO:0006397">
    <property type="term" value="P:mRNA processing"/>
    <property type="evidence" value="ECO:0007669"/>
    <property type="project" value="UniProtKB-KW"/>
</dbReference>
<keyword evidence="7" id="KW-1185">Reference proteome</keyword>
<name>A0A6S7FM98_PARCT</name>
<evidence type="ECO:0000313" key="7">
    <source>
        <dbReference type="Proteomes" id="UP001152795"/>
    </source>
</evidence>
<dbReference type="SUPFAM" id="SSF54928">
    <property type="entry name" value="RNA-binding domain, RBD"/>
    <property type="match status" value="2"/>
</dbReference>
<evidence type="ECO:0000256" key="5">
    <source>
        <dbReference type="ARBA" id="ARBA00023187"/>
    </source>
</evidence>
<organism evidence="6 7">
    <name type="scientific">Paramuricea clavata</name>
    <name type="common">Red gorgonian</name>
    <name type="synonym">Violescent sea-whip</name>
    <dbReference type="NCBI Taxonomy" id="317549"/>
    <lineage>
        <taxon>Eukaryota</taxon>
        <taxon>Metazoa</taxon>
        <taxon>Cnidaria</taxon>
        <taxon>Anthozoa</taxon>
        <taxon>Octocorallia</taxon>
        <taxon>Malacalcyonacea</taxon>
        <taxon>Plexauridae</taxon>
        <taxon>Paramuricea</taxon>
    </lineage>
</organism>
<dbReference type="Gene3D" id="3.30.420.10">
    <property type="entry name" value="Ribonuclease H-like superfamily/Ribonuclease H"/>
    <property type="match status" value="1"/>
</dbReference>
<keyword evidence="3" id="KW-0677">Repeat</keyword>
<keyword evidence="4" id="KW-0694">RNA-binding</keyword>
<evidence type="ECO:0000313" key="6">
    <source>
        <dbReference type="EMBL" id="CAB3978687.1"/>
    </source>
</evidence>
<dbReference type="PROSITE" id="PS50102">
    <property type="entry name" value="RRM"/>
    <property type="match status" value="1"/>
</dbReference>
<comment type="caution">
    <text evidence="6">The sequence shown here is derived from an EMBL/GenBank/DDBJ whole genome shotgun (WGS) entry which is preliminary data.</text>
</comment>
<keyword evidence="5" id="KW-0508">mRNA splicing</keyword>
<dbReference type="Proteomes" id="UP001152795">
    <property type="component" value="Unassembled WGS sequence"/>
</dbReference>
<dbReference type="InterPro" id="IPR012677">
    <property type="entry name" value="Nucleotide-bd_a/b_plait_sf"/>
</dbReference>
<keyword evidence="2" id="KW-0507">mRNA processing</keyword>
<dbReference type="Pfam" id="PF00076">
    <property type="entry name" value="RRM_1"/>
    <property type="match status" value="2"/>
</dbReference>
<dbReference type="SMART" id="SM00360">
    <property type="entry name" value="RRM"/>
    <property type="match status" value="3"/>
</dbReference>
<dbReference type="InterPro" id="IPR036397">
    <property type="entry name" value="RNaseH_sf"/>
</dbReference>
<gene>
    <name evidence="6" type="ORF">PACLA_8A018408</name>
</gene>
<dbReference type="PANTHER" id="PTHR13976">
    <property type="entry name" value="HETEROGENEOUS NUCLEAR RIBONUCLEOPROTEIN-RELATED"/>
    <property type="match status" value="1"/>
</dbReference>
<dbReference type="InterPro" id="IPR050666">
    <property type="entry name" value="ESRP"/>
</dbReference>
<comment type="similarity">
    <text evidence="1">Belongs to the ESRP family.</text>
</comment>
<evidence type="ECO:0000256" key="2">
    <source>
        <dbReference type="ARBA" id="ARBA00022664"/>
    </source>
</evidence>
<accession>A0A6S7FM98</accession>
<dbReference type="InterPro" id="IPR035979">
    <property type="entry name" value="RBD_domain_sf"/>
</dbReference>
<evidence type="ECO:0000256" key="3">
    <source>
        <dbReference type="ARBA" id="ARBA00022737"/>
    </source>
</evidence>
<sequence length="697" mass="78025">MLDEESPVVVVLACEPLQCDEAGDYCGFELAYIVYDRAHDKTLGSLERTIRPSVIPEKTDGLQNCESNEKEEEACSLESFLQKVEVDVGKNPAIVVTYGPIALREYIHPYAQKEKVNIQDALYSYVDVELDFKRKYPQQADDELKNVDEVASHLGIELGSEKSQGLQFCRVLLDVMQQMPPDGTMQVIQSQYSHFPSTTPLQEDTIVRVQGLTPNTTEFKLARFFTGLNIESGGIVLCMSATGRPFACEALVRFTNKEQRDLALKRNGMKFGTRSIEITKASVQEYSRVINQDQVNGHGLPQGLHHFLHLAGTDSVIVRMRGLPYNTKPSEIVTFFGEESPVFHDQQGILFVYHPDGRPTGDAFVLFENAEHGKLALTKHRQTIGKRYVELFQMNRHEVIQVFTRHALPSSAVSFTAFRGMRPAGPEPLNLMQTNAYLSNVRNIIRLRGLPYSASVQDILDFLDEFAKYVSQAGVHMVYNYQARPTGDAFIEMKSADNAQKASESLHKKHIGERYIEVFQCSSSDMTLMLMNGISSHRHHNTWINTPYSPRTPPHVPSTFTYPPVSTPPNVPHSSASPLTMISVPSSPTLSPRVYMTSPGYMSYPSQSYNVFNFSYPTPSVAVEGNMPHTPPVISPAAYDNSAVFFPSPNYQVPNDYAMTQMDPVYLPINPYITPSNGYYPSTPNTQGSPYIETYSA</sequence>
<dbReference type="CDD" id="cd12508">
    <property type="entry name" value="RRM2_ESRPs_Fusilli"/>
    <property type="match status" value="1"/>
</dbReference>
<dbReference type="OrthoDB" id="431068at2759"/>
<dbReference type="EMBL" id="CACRXK020000133">
    <property type="protein sequence ID" value="CAB3978687.1"/>
    <property type="molecule type" value="Genomic_DNA"/>
</dbReference>
<reference evidence="6" key="1">
    <citation type="submission" date="2020-04" db="EMBL/GenBank/DDBJ databases">
        <authorList>
            <person name="Alioto T."/>
            <person name="Alioto T."/>
            <person name="Gomez Garrido J."/>
        </authorList>
    </citation>
    <scope>NUCLEOTIDE SEQUENCE</scope>
    <source>
        <strain evidence="6">A484AB</strain>
    </source>
</reference>